<keyword evidence="2" id="KW-0472">Membrane</keyword>
<name>A0A1H0Z6J6_9BACI</name>
<gene>
    <name evidence="4" type="ORF">SAMN05216231_1053</name>
</gene>
<evidence type="ECO:0000259" key="3">
    <source>
        <dbReference type="Pfam" id="PF01478"/>
    </source>
</evidence>
<feature type="transmembrane region" description="Helical" evidence="2">
    <location>
        <begin position="146"/>
        <end position="165"/>
    </location>
</feature>
<dbReference type="PANTHER" id="PTHR30487">
    <property type="entry name" value="TYPE 4 PREPILIN-LIKE PROTEINS LEADER PEPTIDE-PROCESSING ENZYME"/>
    <property type="match status" value="1"/>
</dbReference>
<dbReference type="InterPro" id="IPR000045">
    <property type="entry name" value="Prepilin_IV_endopep_pep"/>
</dbReference>
<dbReference type="GO" id="GO:0006465">
    <property type="term" value="P:signal peptide processing"/>
    <property type="evidence" value="ECO:0007669"/>
    <property type="project" value="TreeGrafter"/>
</dbReference>
<comment type="similarity">
    <text evidence="1">Belongs to the peptidase A24 family.</text>
</comment>
<protein>
    <submittedName>
        <fullName evidence="4">Prepilin peptidase CpaA</fullName>
    </submittedName>
</protein>
<dbReference type="InterPro" id="IPR050882">
    <property type="entry name" value="Prepilin_peptidase/N-MTase"/>
</dbReference>
<accession>A0A1H0Z6J6</accession>
<feature type="transmembrane region" description="Helical" evidence="2">
    <location>
        <begin position="36"/>
        <end position="66"/>
    </location>
</feature>
<reference evidence="4 5" key="1">
    <citation type="submission" date="2016-10" db="EMBL/GenBank/DDBJ databases">
        <authorList>
            <person name="de Groot N.N."/>
        </authorList>
    </citation>
    <scope>NUCLEOTIDE SEQUENCE [LARGE SCALE GENOMIC DNA]</scope>
    <source>
        <strain evidence="4 5">CGMCC 1.10449</strain>
    </source>
</reference>
<dbReference type="Gene3D" id="1.20.120.1220">
    <property type="match status" value="1"/>
</dbReference>
<dbReference type="STRING" id="553311.SAMN05216231_1053"/>
<dbReference type="PANTHER" id="PTHR30487:SF0">
    <property type="entry name" value="PREPILIN LEADER PEPTIDASE_N-METHYLTRANSFERASE-RELATED"/>
    <property type="match status" value="1"/>
</dbReference>
<dbReference type="EMBL" id="FNKD01000001">
    <property type="protein sequence ID" value="SDQ23008.1"/>
    <property type="molecule type" value="Genomic_DNA"/>
</dbReference>
<keyword evidence="2" id="KW-0812">Transmembrane</keyword>
<keyword evidence="5" id="KW-1185">Reference proteome</keyword>
<evidence type="ECO:0000256" key="2">
    <source>
        <dbReference type="SAM" id="Phobius"/>
    </source>
</evidence>
<dbReference type="GO" id="GO:0005886">
    <property type="term" value="C:plasma membrane"/>
    <property type="evidence" value="ECO:0007669"/>
    <property type="project" value="TreeGrafter"/>
</dbReference>
<dbReference type="Proteomes" id="UP000199444">
    <property type="component" value="Unassembled WGS sequence"/>
</dbReference>
<evidence type="ECO:0000313" key="5">
    <source>
        <dbReference type="Proteomes" id="UP000199444"/>
    </source>
</evidence>
<organism evidence="4 5">
    <name type="scientific">Virgibacillus salinus</name>
    <dbReference type="NCBI Taxonomy" id="553311"/>
    <lineage>
        <taxon>Bacteria</taxon>
        <taxon>Bacillati</taxon>
        <taxon>Bacillota</taxon>
        <taxon>Bacilli</taxon>
        <taxon>Bacillales</taxon>
        <taxon>Bacillaceae</taxon>
        <taxon>Virgibacillus</taxon>
    </lineage>
</organism>
<evidence type="ECO:0000256" key="1">
    <source>
        <dbReference type="ARBA" id="ARBA00005801"/>
    </source>
</evidence>
<dbReference type="Pfam" id="PF01478">
    <property type="entry name" value="Peptidase_A24"/>
    <property type="match status" value="1"/>
</dbReference>
<proteinExistence type="inferred from homology"/>
<feature type="domain" description="Prepilin type IV endopeptidase peptidase" evidence="3">
    <location>
        <begin position="4"/>
        <end position="107"/>
    </location>
</feature>
<dbReference type="AlphaFoldDB" id="A0A1H0Z6J6"/>
<dbReference type="RefSeq" id="WP_092491880.1">
    <property type="nucleotide sequence ID" value="NZ_FNKD01000001.1"/>
</dbReference>
<sequence>MLDIFLLLILLICVITDIKSRKIYNKVIYPALLATFIYHLIAGGLEGLSHSFIGFLIGLGLLLIPYLMGGMGAGDVKLLALIGAMKGGAFVFQSFLYIALLGALLAVGIIIFRSGVFKSIVYYVTSLKSGVVLRGGVSRGSLTAKYPYGVAIAGGAVLCMVMQGWRFL</sequence>
<dbReference type="GO" id="GO:0004190">
    <property type="term" value="F:aspartic-type endopeptidase activity"/>
    <property type="evidence" value="ECO:0007669"/>
    <property type="project" value="InterPro"/>
</dbReference>
<evidence type="ECO:0000313" key="4">
    <source>
        <dbReference type="EMBL" id="SDQ23008.1"/>
    </source>
</evidence>
<keyword evidence="2" id="KW-1133">Transmembrane helix</keyword>